<feature type="region of interest" description="Disordered" evidence="1">
    <location>
        <begin position="277"/>
        <end position="311"/>
    </location>
</feature>
<accession>A0ABU2FPG0</accession>
<feature type="compositionally biased region" description="Gly residues" evidence="1">
    <location>
        <begin position="280"/>
        <end position="294"/>
    </location>
</feature>
<sequence>MQRNSKTRRGVLTVAGGALAALAGCSNSDGQSGTPTETGTASDGMEPMTETAEPTESGTEQGTESEGTEEGMPPEGDAMLRVAHLAPDAPNVDVAVDGTTVLTDVPFETVSDYLALTTGEHQVTVTPTGGSEAVFDEAVTLDAGRQTAAAIGEVSGENQPFTVTLLTDDATAAEAGSTRVRAVHTIPDAPAVDVTSGETVIADGLEFGEAGDYVTVPSDVTAVELRPDNLNNDAEPVATFSVDLTEMAAQTVFAAGYLEPSGDQPGARLVVATDAEPSEMGGGTETGTGMGTGTPSGTEMGTPTGTSTGGM</sequence>
<dbReference type="EMBL" id="JAMQOS010000002">
    <property type="protein sequence ID" value="MDS0282161.1"/>
    <property type="molecule type" value="Genomic_DNA"/>
</dbReference>
<name>A0ABU2FPG0_9EURY</name>
<evidence type="ECO:0000313" key="3">
    <source>
        <dbReference type="EMBL" id="MDS0282161.1"/>
    </source>
</evidence>
<evidence type="ECO:0000259" key="2">
    <source>
        <dbReference type="Pfam" id="PF14344"/>
    </source>
</evidence>
<feature type="compositionally biased region" description="Low complexity" evidence="1">
    <location>
        <begin position="45"/>
        <end position="75"/>
    </location>
</feature>
<dbReference type="Proteomes" id="UP001268864">
    <property type="component" value="Unassembled WGS sequence"/>
</dbReference>
<gene>
    <name evidence="3" type="ORF">NDI86_08495</name>
</gene>
<organism evidence="3 4">
    <name type="scientific">Haloarcula onubensis</name>
    <dbReference type="NCBI Taxonomy" id="2950539"/>
    <lineage>
        <taxon>Archaea</taxon>
        <taxon>Methanobacteriati</taxon>
        <taxon>Methanobacteriota</taxon>
        <taxon>Stenosarchaea group</taxon>
        <taxon>Halobacteria</taxon>
        <taxon>Halobacteriales</taxon>
        <taxon>Haloarculaceae</taxon>
        <taxon>Haloarcula</taxon>
    </lineage>
</organism>
<reference evidence="3 4" key="1">
    <citation type="submission" date="2022-06" db="EMBL/GenBank/DDBJ databases">
        <title>Halomicroarcula sp. a new haloarchaeum isolate from saline soil.</title>
        <authorList>
            <person name="Strakova D."/>
            <person name="Galisteo C."/>
            <person name="Sanchez-Porro C."/>
            <person name="Ventosa A."/>
        </authorList>
    </citation>
    <scope>NUCLEOTIDE SEQUENCE [LARGE SCALE GENOMIC DNA]</scope>
    <source>
        <strain evidence="3 4">S3CR25-11</strain>
    </source>
</reference>
<feature type="region of interest" description="Disordered" evidence="1">
    <location>
        <begin position="23"/>
        <end position="75"/>
    </location>
</feature>
<dbReference type="PROSITE" id="PS51257">
    <property type="entry name" value="PROKAR_LIPOPROTEIN"/>
    <property type="match status" value="1"/>
</dbReference>
<feature type="compositionally biased region" description="Polar residues" evidence="1">
    <location>
        <begin position="25"/>
        <end position="41"/>
    </location>
</feature>
<feature type="compositionally biased region" description="Low complexity" evidence="1">
    <location>
        <begin position="295"/>
        <end position="311"/>
    </location>
</feature>
<dbReference type="InterPro" id="IPR025510">
    <property type="entry name" value="DUF4397"/>
</dbReference>
<feature type="domain" description="DUF4397" evidence="2">
    <location>
        <begin position="78"/>
        <end position="195"/>
    </location>
</feature>
<dbReference type="Pfam" id="PF14344">
    <property type="entry name" value="DUF4397"/>
    <property type="match status" value="1"/>
</dbReference>
<protein>
    <submittedName>
        <fullName evidence="3">DUF4397 domain-containing protein</fullName>
    </submittedName>
</protein>
<proteinExistence type="predicted"/>
<evidence type="ECO:0000313" key="4">
    <source>
        <dbReference type="Proteomes" id="UP001268864"/>
    </source>
</evidence>
<comment type="caution">
    <text evidence="3">The sequence shown here is derived from an EMBL/GenBank/DDBJ whole genome shotgun (WGS) entry which is preliminary data.</text>
</comment>
<keyword evidence="4" id="KW-1185">Reference proteome</keyword>
<dbReference type="RefSeq" id="WP_310899994.1">
    <property type="nucleotide sequence ID" value="NZ_JAMQOS010000002.1"/>
</dbReference>
<evidence type="ECO:0000256" key="1">
    <source>
        <dbReference type="SAM" id="MobiDB-lite"/>
    </source>
</evidence>